<sequence length="47" mass="5136">MQTLPISGVIIVFTPQDLTTMIVKKAVNMAQKMGKPVLGVVENMSYL</sequence>
<dbReference type="InterPro" id="IPR044304">
    <property type="entry name" value="NUBPL-like"/>
</dbReference>
<evidence type="ECO:0000313" key="3">
    <source>
        <dbReference type="EMBL" id="GAH77127.1"/>
    </source>
</evidence>
<comment type="caution">
    <text evidence="3">The sequence shown here is derived from an EMBL/GenBank/DDBJ whole genome shotgun (WGS) entry which is preliminary data.</text>
</comment>
<dbReference type="PANTHER" id="PTHR42961:SF2">
    <property type="entry name" value="IRON-SULFUR PROTEIN NUBPL"/>
    <property type="match status" value="1"/>
</dbReference>
<name>X1I5Z8_9ZZZZ</name>
<dbReference type="AlphaFoldDB" id="X1I5Z8"/>
<protein>
    <recommendedName>
        <fullName evidence="4">MIP18 family-like domain-containing protein</fullName>
    </recommendedName>
</protein>
<dbReference type="PANTHER" id="PTHR42961">
    <property type="entry name" value="IRON-SULFUR PROTEIN NUBPL"/>
    <property type="match status" value="1"/>
</dbReference>
<dbReference type="SUPFAM" id="SSF52540">
    <property type="entry name" value="P-loop containing nucleoside triphosphate hydrolases"/>
    <property type="match status" value="1"/>
</dbReference>
<evidence type="ECO:0008006" key="4">
    <source>
        <dbReference type="Google" id="ProtNLM"/>
    </source>
</evidence>
<dbReference type="Gene3D" id="3.40.50.300">
    <property type="entry name" value="P-loop containing nucleotide triphosphate hydrolases"/>
    <property type="match status" value="1"/>
</dbReference>
<accession>X1I5Z8</accession>
<proteinExistence type="predicted"/>
<organism evidence="3">
    <name type="scientific">marine sediment metagenome</name>
    <dbReference type="NCBI Taxonomy" id="412755"/>
    <lineage>
        <taxon>unclassified sequences</taxon>
        <taxon>metagenomes</taxon>
        <taxon>ecological metagenomes</taxon>
    </lineage>
</organism>
<gene>
    <name evidence="3" type="ORF">S03H2_67633</name>
</gene>
<keyword evidence="2" id="KW-0067">ATP-binding</keyword>
<dbReference type="EMBL" id="BARU01044320">
    <property type="protein sequence ID" value="GAH77127.1"/>
    <property type="molecule type" value="Genomic_DNA"/>
</dbReference>
<dbReference type="InterPro" id="IPR027417">
    <property type="entry name" value="P-loop_NTPase"/>
</dbReference>
<dbReference type="GO" id="GO:0016226">
    <property type="term" value="P:iron-sulfur cluster assembly"/>
    <property type="evidence" value="ECO:0007669"/>
    <property type="project" value="InterPro"/>
</dbReference>
<dbReference type="Pfam" id="PF10609">
    <property type="entry name" value="ParA"/>
    <property type="match status" value="1"/>
</dbReference>
<evidence type="ECO:0000256" key="1">
    <source>
        <dbReference type="ARBA" id="ARBA00022741"/>
    </source>
</evidence>
<dbReference type="GO" id="GO:0005524">
    <property type="term" value="F:ATP binding"/>
    <property type="evidence" value="ECO:0007669"/>
    <property type="project" value="UniProtKB-KW"/>
</dbReference>
<evidence type="ECO:0000256" key="2">
    <source>
        <dbReference type="ARBA" id="ARBA00022840"/>
    </source>
</evidence>
<keyword evidence="1" id="KW-0547">Nucleotide-binding</keyword>
<dbReference type="GO" id="GO:0051539">
    <property type="term" value="F:4 iron, 4 sulfur cluster binding"/>
    <property type="evidence" value="ECO:0007669"/>
    <property type="project" value="TreeGrafter"/>
</dbReference>
<feature type="non-terminal residue" evidence="3">
    <location>
        <position position="47"/>
    </location>
</feature>
<dbReference type="InterPro" id="IPR033756">
    <property type="entry name" value="YlxH/NBP35"/>
</dbReference>
<reference evidence="3" key="1">
    <citation type="journal article" date="2014" name="Front. Microbiol.">
        <title>High frequency of phylogenetically diverse reductive dehalogenase-homologous genes in deep subseafloor sedimentary metagenomes.</title>
        <authorList>
            <person name="Kawai M."/>
            <person name="Futagami T."/>
            <person name="Toyoda A."/>
            <person name="Takaki Y."/>
            <person name="Nishi S."/>
            <person name="Hori S."/>
            <person name="Arai W."/>
            <person name="Tsubouchi T."/>
            <person name="Morono Y."/>
            <person name="Uchiyama I."/>
            <person name="Ito T."/>
            <person name="Fujiyama A."/>
            <person name="Inagaki F."/>
            <person name="Takami H."/>
        </authorList>
    </citation>
    <scope>NUCLEOTIDE SEQUENCE</scope>
    <source>
        <strain evidence="3">Expedition CK06-06</strain>
    </source>
</reference>